<dbReference type="AlphaFoldDB" id="A0A5K3EUL1"/>
<accession>A0A5K3EUL1</accession>
<keyword evidence="2" id="KW-0812">Transmembrane</keyword>
<protein>
    <submittedName>
        <fullName evidence="4">Omp85 domain-containing protein</fullName>
    </submittedName>
</protein>
<keyword evidence="3" id="KW-0496">Mitochondrion</keyword>
<reference evidence="4" key="1">
    <citation type="submission" date="2019-11" db="UniProtKB">
        <authorList>
            <consortium name="WormBaseParasite"/>
        </authorList>
    </citation>
    <scope>IDENTIFICATION</scope>
</reference>
<keyword evidence="2" id="KW-1134">Transmembrane beta strand</keyword>
<keyword evidence="3" id="KW-1000">Mitochondrion outer membrane</keyword>
<proteinExistence type="predicted"/>
<evidence type="ECO:0000256" key="3">
    <source>
        <dbReference type="ARBA" id="ARBA00022787"/>
    </source>
</evidence>
<evidence type="ECO:0000313" key="4">
    <source>
        <dbReference type="WBParaSite" id="MCU_002832-RB"/>
    </source>
</evidence>
<keyword evidence="2" id="KW-0472">Membrane</keyword>
<name>A0A5K3EUL1_MESCO</name>
<evidence type="ECO:0000256" key="1">
    <source>
        <dbReference type="ARBA" id="ARBA00004294"/>
    </source>
</evidence>
<dbReference type="GO" id="GO:0005741">
    <property type="term" value="C:mitochondrial outer membrane"/>
    <property type="evidence" value="ECO:0007669"/>
    <property type="project" value="UniProtKB-SubCell"/>
</dbReference>
<sequence length="305" mass="34905">MFCSSFAEIGSQVEEFMEKNTYFDAPNVTLNFKHGNSMGLLFSFLSYPPFCNNSKFYLYNQHNQTVFRSTYFISPFKESMWTFKFLQPSSFTTSFGFPLFSKSFYHEISASIAPVQDRINGVVPFREPDLRTRTSYFSKNANAELSLESRGKKMEGCFAFLLNKNKFFIGPQVRVSLKKPTRCRCDLKLGYVSDAVEAFSCISMNKGRSDKRLSYGLFRKHPRIDFGIISTLDTRRPVATEITLAACYKPNSWSFLKFCMTHDLICLCAYGFTLTKGIWTTFGFASDLKSYGPCAKFNISVDFTS</sequence>
<evidence type="ECO:0000256" key="2">
    <source>
        <dbReference type="ARBA" id="ARBA00022452"/>
    </source>
</evidence>
<dbReference type="Gene3D" id="2.40.160.10">
    <property type="entry name" value="Porin"/>
    <property type="match status" value="1"/>
</dbReference>
<dbReference type="InterPro" id="IPR023614">
    <property type="entry name" value="Porin_dom_sf"/>
</dbReference>
<comment type="subcellular location">
    <subcellularLocation>
        <location evidence="1">Mitochondrion outer membrane</location>
    </subcellularLocation>
</comment>
<organism evidence="4">
    <name type="scientific">Mesocestoides corti</name>
    <name type="common">Flatworm</name>
    <dbReference type="NCBI Taxonomy" id="53468"/>
    <lineage>
        <taxon>Eukaryota</taxon>
        <taxon>Metazoa</taxon>
        <taxon>Spiralia</taxon>
        <taxon>Lophotrochozoa</taxon>
        <taxon>Platyhelminthes</taxon>
        <taxon>Cestoda</taxon>
        <taxon>Eucestoda</taxon>
        <taxon>Cyclophyllidea</taxon>
        <taxon>Mesocestoididae</taxon>
        <taxon>Mesocestoides</taxon>
    </lineage>
</organism>
<dbReference type="WBParaSite" id="MCU_002832-RB">
    <property type="protein sequence ID" value="MCU_002832-RB"/>
    <property type="gene ID" value="MCU_002832"/>
</dbReference>